<evidence type="ECO:0000313" key="3">
    <source>
        <dbReference type="Proteomes" id="UP000192266"/>
    </source>
</evidence>
<evidence type="ECO:0000256" key="1">
    <source>
        <dbReference type="SAM" id="Phobius"/>
    </source>
</evidence>
<dbReference type="OrthoDB" id="930620at2"/>
<name>A0A1W1W0W1_9BACT</name>
<dbReference type="Proteomes" id="UP000192266">
    <property type="component" value="Unassembled WGS sequence"/>
</dbReference>
<keyword evidence="1" id="KW-1133">Transmembrane helix</keyword>
<keyword evidence="3" id="KW-1185">Reference proteome</keyword>
<organism evidence="2 3">
    <name type="scientific">Hymenobacter roseosalivarius DSM 11622</name>
    <dbReference type="NCBI Taxonomy" id="645990"/>
    <lineage>
        <taxon>Bacteria</taxon>
        <taxon>Pseudomonadati</taxon>
        <taxon>Bacteroidota</taxon>
        <taxon>Cytophagia</taxon>
        <taxon>Cytophagales</taxon>
        <taxon>Hymenobacteraceae</taxon>
        <taxon>Hymenobacter</taxon>
    </lineage>
</organism>
<reference evidence="2 3" key="1">
    <citation type="submission" date="2017-04" db="EMBL/GenBank/DDBJ databases">
        <authorList>
            <person name="Afonso C.L."/>
            <person name="Miller P.J."/>
            <person name="Scott M.A."/>
            <person name="Spackman E."/>
            <person name="Goraichik I."/>
            <person name="Dimitrov K.M."/>
            <person name="Suarez D.L."/>
            <person name="Swayne D.E."/>
        </authorList>
    </citation>
    <scope>NUCLEOTIDE SEQUENCE [LARGE SCALE GENOMIC DNA]</scope>
    <source>
        <strain evidence="2 3">DSM 11622</strain>
    </source>
</reference>
<feature type="transmembrane region" description="Helical" evidence="1">
    <location>
        <begin position="15"/>
        <end position="32"/>
    </location>
</feature>
<evidence type="ECO:0000313" key="2">
    <source>
        <dbReference type="EMBL" id="SMB99272.1"/>
    </source>
</evidence>
<accession>A0A1W1W0W1</accession>
<dbReference type="RefSeq" id="WP_084447185.1">
    <property type="nucleotide sequence ID" value="NZ_FWWW01000091.1"/>
</dbReference>
<feature type="transmembrane region" description="Helical" evidence="1">
    <location>
        <begin position="39"/>
        <end position="58"/>
    </location>
</feature>
<keyword evidence="1" id="KW-0472">Membrane</keyword>
<keyword evidence="1" id="KW-0812">Transmembrane</keyword>
<protein>
    <submittedName>
        <fullName evidence="2">Uncharacterized protein</fullName>
    </submittedName>
</protein>
<dbReference type="AlphaFoldDB" id="A0A1W1W0W1"/>
<gene>
    <name evidence="2" type="ORF">SAMN00120144_0107</name>
</gene>
<dbReference type="EMBL" id="FWWW01000091">
    <property type="protein sequence ID" value="SMB99272.1"/>
    <property type="molecule type" value="Genomic_DNA"/>
</dbReference>
<proteinExistence type="predicted"/>
<sequence length="341" mass="38521">MTRRPFLFDPAKNSLFYLALLVVLIALGLNLYQALNGHYSIIGSVASFLGLFVAFQSWRAADEAARKTDEALGKMQQIANETQQLAHSNYAVDQQIRRAVDTISDATRELHKGLQPILEQVREFLDRAAGSEFVAIMTDSAAIGKPYEYFRHPPLNPRELHLLTSRIHELLLARAQDAREFYLATLGTEEQVVAFPPTGTKNPLFSQYVQPFWQHFNPDTPLTEADWDTQRQAHQHTLTQVQAAFDAAPRNQEQKAAGLGPHLRLPVLPLQVLIQIDLEGPEPFRALVIFLGQYNLNKLTDARAMLTADPELVRAFVSMFESITGLDQHAGYRQLRQQWPL</sequence>